<reference evidence="1 2" key="1">
    <citation type="journal article" date="2017" name="Nature">
        <title>The Apostasia genome and the evolution of orchids.</title>
        <authorList>
            <person name="Zhang G.Q."/>
            <person name="Liu K.W."/>
            <person name="Li Z."/>
            <person name="Lohaus R."/>
            <person name="Hsiao Y.Y."/>
            <person name="Niu S.C."/>
            <person name="Wang J.Y."/>
            <person name="Lin Y.C."/>
            <person name="Xu Q."/>
            <person name="Chen L.J."/>
            <person name="Yoshida K."/>
            <person name="Fujiwara S."/>
            <person name="Wang Z.W."/>
            <person name="Zhang Y.Q."/>
            <person name="Mitsuda N."/>
            <person name="Wang M."/>
            <person name="Liu G.H."/>
            <person name="Pecoraro L."/>
            <person name="Huang H.X."/>
            <person name="Xiao X.J."/>
            <person name="Lin M."/>
            <person name="Wu X.Y."/>
            <person name="Wu W.L."/>
            <person name="Chen Y.Y."/>
            <person name="Chang S.B."/>
            <person name="Sakamoto S."/>
            <person name="Ohme-Takagi M."/>
            <person name="Yagi M."/>
            <person name="Zeng S.J."/>
            <person name="Shen C.Y."/>
            <person name="Yeh C.M."/>
            <person name="Luo Y.B."/>
            <person name="Tsai W.C."/>
            <person name="Van de Peer Y."/>
            <person name="Liu Z.J."/>
        </authorList>
    </citation>
    <scope>NUCLEOTIDE SEQUENCE [LARGE SCALE GENOMIC DNA]</scope>
    <source>
        <strain evidence="2">cv. Shenzhen</strain>
        <tissue evidence="1">Stem</tissue>
    </source>
</reference>
<accession>A0A2H9ZYI4</accession>
<proteinExistence type="predicted"/>
<sequence>MTVACLAPRPLSCVRVLKTRDSRLPPFTPRSAPPLRQIQSLPRRPPSMRALARRITIGLFGRRRSHCRRRSICCPDVWLRRISYCQKEFRKSPHLHPARRRSILRLPDGRFSRRSDADLAHGWANLRLGAGACCAGCAGVRSAAENVGIVVRDPARSSPTTRIVARNGRIVVEEEENGGGHRTGRSRDCYEEIRRELDAGRRCAWCGRVVARMDLAA</sequence>
<protein>
    <submittedName>
        <fullName evidence="1">Uncharacterized protein</fullName>
    </submittedName>
</protein>
<evidence type="ECO:0000313" key="2">
    <source>
        <dbReference type="Proteomes" id="UP000236161"/>
    </source>
</evidence>
<name>A0A2H9ZYI4_9ASPA</name>
<dbReference type="Proteomes" id="UP000236161">
    <property type="component" value="Unassembled WGS sequence"/>
</dbReference>
<dbReference type="OrthoDB" id="252722at2759"/>
<keyword evidence="2" id="KW-1185">Reference proteome</keyword>
<organism evidence="1 2">
    <name type="scientific">Apostasia shenzhenica</name>
    <dbReference type="NCBI Taxonomy" id="1088818"/>
    <lineage>
        <taxon>Eukaryota</taxon>
        <taxon>Viridiplantae</taxon>
        <taxon>Streptophyta</taxon>
        <taxon>Embryophyta</taxon>
        <taxon>Tracheophyta</taxon>
        <taxon>Spermatophyta</taxon>
        <taxon>Magnoliopsida</taxon>
        <taxon>Liliopsida</taxon>
        <taxon>Asparagales</taxon>
        <taxon>Orchidaceae</taxon>
        <taxon>Apostasioideae</taxon>
        <taxon>Apostasia</taxon>
    </lineage>
</organism>
<gene>
    <name evidence="1" type="ORF">AXF42_Ash020462</name>
</gene>
<dbReference type="EMBL" id="KZ452538">
    <property type="protein sequence ID" value="PKA48370.1"/>
    <property type="molecule type" value="Genomic_DNA"/>
</dbReference>
<evidence type="ECO:0000313" key="1">
    <source>
        <dbReference type="EMBL" id="PKA48370.1"/>
    </source>
</evidence>
<dbReference type="AlphaFoldDB" id="A0A2H9ZYI4"/>